<keyword evidence="1" id="KW-0472">Membrane</keyword>
<dbReference type="Pfam" id="PF13367">
    <property type="entry name" value="PrsW-protease"/>
    <property type="match status" value="1"/>
</dbReference>
<accession>A0ABV8M1B8</accession>
<feature type="transmembrane region" description="Helical" evidence="1">
    <location>
        <begin position="289"/>
        <end position="307"/>
    </location>
</feature>
<dbReference type="GO" id="GO:0008233">
    <property type="term" value="F:peptidase activity"/>
    <property type="evidence" value="ECO:0007669"/>
    <property type="project" value="UniProtKB-KW"/>
</dbReference>
<dbReference type="EMBL" id="JBHSAY010000030">
    <property type="protein sequence ID" value="MFC4136452.1"/>
    <property type="molecule type" value="Genomic_DNA"/>
</dbReference>
<feature type="transmembrane region" description="Helical" evidence="1">
    <location>
        <begin position="79"/>
        <end position="97"/>
    </location>
</feature>
<dbReference type="RefSeq" id="WP_253755972.1">
    <property type="nucleotide sequence ID" value="NZ_JAMZDZ010000001.1"/>
</dbReference>
<keyword evidence="2" id="KW-0378">Hydrolase</keyword>
<protein>
    <submittedName>
        <fullName evidence="2">PrsW family glutamic-type intramembrane protease</fullName>
        <ecNumber evidence="2">3.4.-.-</ecNumber>
    </submittedName>
</protein>
<dbReference type="Proteomes" id="UP001595816">
    <property type="component" value="Unassembled WGS sequence"/>
</dbReference>
<evidence type="ECO:0000313" key="3">
    <source>
        <dbReference type="Proteomes" id="UP001595816"/>
    </source>
</evidence>
<comment type="caution">
    <text evidence="2">The sequence shown here is derived from an EMBL/GenBank/DDBJ whole genome shotgun (WGS) entry which is preliminary data.</text>
</comment>
<keyword evidence="1" id="KW-0812">Transmembrane</keyword>
<organism evidence="2 3">
    <name type="scientific">Hamadaea flava</name>
    <dbReference type="NCBI Taxonomy" id="1742688"/>
    <lineage>
        <taxon>Bacteria</taxon>
        <taxon>Bacillati</taxon>
        <taxon>Actinomycetota</taxon>
        <taxon>Actinomycetes</taxon>
        <taxon>Micromonosporales</taxon>
        <taxon>Micromonosporaceae</taxon>
        <taxon>Hamadaea</taxon>
    </lineage>
</organism>
<dbReference type="GO" id="GO:0006508">
    <property type="term" value="P:proteolysis"/>
    <property type="evidence" value="ECO:0007669"/>
    <property type="project" value="UniProtKB-KW"/>
</dbReference>
<feature type="transmembrane region" description="Helical" evidence="1">
    <location>
        <begin position="142"/>
        <end position="163"/>
    </location>
</feature>
<feature type="transmembrane region" description="Helical" evidence="1">
    <location>
        <begin position="260"/>
        <end position="277"/>
    </location>
</feature>
<feature type="transmembrane region" description="Helical" evidence="1">
    <location>
        <begin position="204"/>
        <end position="223"/>
    </location>
</feature>
<dbReference type="InterPro" id="IPR026898">
    <property type="entry name" value="PrsW"/>
</dbReference>
<proteinExistence type="predicted"/>
<sequence length="365" mass="39104">MAYVVDLAGLLLLVAGLVVAYRFAPDRPGTPPAGWHPDPAYRGPRSRLWDERAWTPQVSPGGTVADRGHWFRGRFWGRWAWIAFGVLPILLIGSAAYRATATTGVMAVTSFLAMAAVCWAFYRFAARQLDLDDVVSPGEIVAVAVASSGATLLLAANINAVLLDAGGAALATKTVGFVEEGTKLLVPLALFALGKYRDPRAGTAIGLAAGFGFAIAETTQYAYATANASGPDFCGGETASPTVDSVVTAQIYRIFTVSPLHWFWTGIAAAIAWRLWHLYAYQRGIGRKGLWGGVGAIVMVMVIHSLNDYSATLGCGNSGVTFLIQLGRWVLFVAMYLLFRAMARKSTPPQLIGLVSRGWTPHRLP</sequence>
<gene>
    <name evidence="2" type="ORF">ACFOZ4_38085</name>
</gene>
<name>A0ABV8M1B8_9ACTN</name>
<feature type="transmembrane region" description="Helical" evidence="1">
    <location>
        <begin position="104"/>
        <end position="122"/>
    </location>
</feature>
<feature type="transmembrane region" description="Helical" evidence="1">
    <location>
        <begin position="319"/>
        <end position="339"/>
    </location>
</feature>
<keyword evidence="1" id="KW-1133">Transmembrane helix</keyword>
<reference evidence="3" key="1">
    <citation type="journal article" date="2019" name="Int. J. Syst. Evol. Microbiol.">
        <title>The Global Catalogue of Microorganisms (GCM) 10K type strain sequencing project: providing services to taxonomists for standard genome sequencing and annotation.</title>
        <authorList>
            <consortium name="The Broad Institute Genomics Platform"/>
            <consortium name="The Broad Institute Genome Sequencing Center for Infectious Disease"/>
            <person name="Wu L."/>
            <person name="Ma J."/>
        </authorList>
    </citation>
    <scope>NUCLEOTIDE SEQUENCE [LARGE SCALE GENOMIC DNA]</scope>
    <source>
        <strain evidence="3">CGMCC 4.7289</strain>
    </source>
</reference>
<dbReference type="EC" id="3.4.-.-" evidence="2"/>
<evidence type="ECO:0000313" key="2">
    <source>
        <dbReference type="EMBL" id="MFC4136452.1"/>
    </source>
</evidence>
<keyword evidence="3" id="KW-1185">Reference proteome</keyword>
<evidence type="ECO:0000256" key="1">
    <source>
        <dbReference type="SAM" id="Phobius"/>
    </source>
</evidence>
<keyword evidence="2" id="KW-0645">Protease</keyword>